<comment type="caution">
    <text evidence="2">The sequence shown here is derived from an EMBL/GenBank/DDBJ whole genome shotgun (WGS) entry which is preliminary data.</text>
</comment>
<dbReference type="EMBL" id="LGYO01000012">
    <property type="protein sequence ID" value="KNZ42468.1"/>
    <property type="molecule type" value="Genomic_DNA"/>
</dbReference>
<organism evidence="2 3">
    <name type="scientific">Acetobacterium bakii</name>
    <dbReference type="NCBI Taxonomy" id="52689"/>
    <lineage>
        <taxon>Bacteria</taxon>
        <taxon>Bacillati</taxon>
        <taxon>Bacillota</taxon>
        <taxon>Clostridia</taxon>
        <taxon>Eubacteriales</taxon>
        <taxon>Eubacteriaceae</taxon>
        <taxon>Acetobacterium</taxon>
    </lineage>
</organism>
<dbReference type="OrthoDB" id="9803101at2"/>
<dbReference type="PANTHER" id="PTHR11803:SF39">
    <property type="entry name" value="2-IMINOBUTANOATE_2-IMINOPROPANOATE DEAMINASE"/>
    <property type="match status" value="1"/>
</dbReference>
<dbReference type="PATRIC" id="fig|52689.4.peg.281"/>
<accession>A0A0L6U1T3</accession>
<sequence>MNKKAIISDRAPAAVGPYSHAYLAGETLYTSGQLGLDPETGELAAGIAAQTKKGLENMSAVLESAGMTRANIVKTTIFLADIGDFAIVNGIYADYFKELSEYPARSCVQVAALPKAALFEIEAIAVK</sequence>
<dbReference type="GO" id="GO:0019239">
    <property type="term" value="F:deaminase activity"/>
    <property type="evidence" value="ECO:0007669"/>
    <property type="project" value="TreeGrafter"/>
</dbReference>
<dbReference type="Pfam" id="PF01042">
    <property type="entry name" value="Ribonuc_L-PSP"/>
    <property type="match status" value="1"/>
</dbReference>
<reference evidence="3" key="1">
    <citation type="submission" date="2015-07" db="EMBL/GenBank/DDBJ databases">
        <title>Draft genome sequence of Acetobacterium bakii DSM 8293, a potential psychrophilic chemical producer through syngas fermentation.</title>
        <authorList>
            <person name="Song Y."/>
            <person name="Hwang S."/>
            <person name="Cho B.-K."/>
        </authorList>
    </citation>
    <scope>NUCLEOTIDE SEQUENCE [LARGE SCALE GENOMIC DNA]</scope>
    <source>
        <strain evidence="3">DSM 8239</strain>
    </source>
</reference>
<dbReference type="RefSeq" id="WP_050739460.1">
    <property type="nucleotide sequence ID" value="NZ_LGYO01000012.1"/>
</dbReference>
<name>A0A0L6U1T3_9FIRM</name>
<dbReference type="SUPFAM" id="SSF55298">
    <property type="entry name" value="YjgF-like"/>
    <property type="match status" value="1"/>
</dbReference>
<evidence type="ECO:0000256" key="1">
    <source>
        <dbReference type="ARBA" id="ARBA00010552"/>
    </source>
</evidence>
<dbReference type="GO" id="GO:0005829">
    <property type="term" value="C:cytosol"/>
    <property type="evidence" value="ECO:0007669"/>
    <property type="project" value="TreeGrafter"/>
</dbReference>
<gene>
    <name evidence="2" type="ORF">AKG39_05945</name>
</gene>
<protein>
    <submittedName>
        <fullName evidence="2">Endoribonuclease L-PSP</fullName>
    </submittedName>
</protein>
<dbReference type="CDD" id="cd00448">
    <property type="entry name" value="YjgF_YER057c_UK114_family"/>
    <property type="match status" value="1"/>
</dbReference>
<dbReference type="STRING" id="52689.AKG39_05945"/>
<dbReference type="NCBIfam" id="TIGR00004">
    <property type="entry name" value="Rid family detoxifying hydrolase"/>
    <property type="match status" value="1"/>
</dbReference>
<evidence type="ECO:0000313" key="3">
    <source>
        <dbReference type="Proteomes" id="UP000036873"/>
    </source>
</evidence>
<dbReference type="PANTHER" id="PTHR11803">
    <property type="entry name" value="2-IMINOBUTANOATE/2-IMINOPROPANOATE DEAMINASE RIDA"/>
    <property type="match status" value="1"/>
</dbReference>
<dbReference type="FunFam" id="3.30.1330.40:FF:000001">
    <property type="entry name" value="L-PSP family endoribonuclease"/>
    <property type="match status" value="1"/>
</dbReference>
<keyword evidence="3" id="KW-1185">Reference proteome</keyword>
<dbReference type="InterPro" id="IPR006175">
    <property type="entry name" value="YjgF/YER057c/UK114"/>
</dbReference>
<dbReference type="InterPro" id="IPR006056">
    <property type="entry name" value="RidA"/>
</dbReference>
<dbReference type="Gene3D" id="3.30.1330.40">
    <property type="entry name" value="RutC-like"/>
    <property type="match status" value="1"/>
</dbReference>
<proteinExistence type="inferred from homology"/>
<dbReference type="Proteomes" id="UP000036873">
    <property type="component" value="Unassembled WGS sequence"/>
</dbReference>
<dbReference type="AlphaFoldDB" id="A0A0L6U1T3"/>
<dbReference type="InterPro" id="IPR035959">
    <property type="entry name" value="RutC-like_sf"/>
</dbReference>
<comment type="similarity">
    <text evidence="1">Belongs to the RutC family.</text>
</comment>
<evidence type="ECO:0000313" key="2">
    <source>
        <dbReference type="EMBL" id="KNZ42468.1"/>
    </source>
</evidence>